<organism evidence="7 8">
    <name type="scientific">Xiphophorus maculatus</name>
    <name type="common">Southern platyfish</name>
    <name type="synonym">Platypoecilus maculatus</name>
    <dbReference type="NCBI Taxonomy" id="8083"/>
    <lineage>
        <taxon>Eukaryota</taxon>
        <taxon>Metazoa</taxon>
        <taxon>Chordata</taxon>
        <taxon>Craniata</taxon>
        <taxon>Vertebrata</taxon>
        <taxon>Euteleostomi</taxon>
        <taxon>Actinopterygii</taxon>
        <taxon>Neopterygii</taxon>
        <taxon>Teleostei</taxon>
        <taxon>Neoteleostei</taxon>
        <taxon>Acanthomorphata</taxon>
        <taxon>Ovalentaria</taxon>
        <taxon>Atherinomorphae</taxon>
        <taxon>Cyprinodontiformes</taxon>
        <taxon>Poeciliidae</taxon>
        <taxon>Poeciliinae</taxon>
        <taxon>Xiphophorus</taxon>
    </lineage>
</organism>
<dbReference type="GO" id="GO:0008083">
    <property type="term" value="F:growth factor activity"/>
    <property type="evidence" value="ECO:0007669"/>
    <property type="project" value="TreeGrafter"/>
</dbReference>
<dbReference type="InterPro" id="IPR011042">
    <property type="entry name" value="6-blade_b-propeller_TolB-like"/>
</dbReference>
<evidence type="ECO:0000256" key="4">
    <source>
        <dbReference type="PROSITE-ProRule" id="PRU00076"/>
    </source>
</evidence>
<reference evidence="7" key="4">
    <citation type="submission" date="2025-09" db="UniProtKB">
        <authorList>
            <consortium name="Ensembl"/>
        </authorList>
    </citation>
    <scope>IDENTIFICATION</scope>
    <source>
        <strain evidence="7">JP 163 A</strain>
    </source>
</reference>
<feature type="repeat" description="LDL-receptor class B" evidence="5">
    <location>
        <begin position="114"/>
        <end position="155"/>
    </location>
</feature>
<reference evidence="7" key="3">
    <citation type="submission" date="2025-08" db="UniProtKB">
        <authorList>
            <consortium name="Ensembl"/>
        </authorList>
    </citation>
    <scope>IDENTIFICATION</scope>
    <source>
        <strain evidence="7">JP 163 A</strain>
    </source>
</reference>
<dbReference type="GO" id="GO:0008284">
    <property type="term" value="P:positive regulation of cell population proliferation"/>
    <property type="evidence" value="ECO:0007669"/>
    <property type="project" value="TreeGrafter"/>
</dbReference>
<dbReference type="SUPFAM" id="SSF57196">
    <property type="entry name" value="EGF/Laminin"/>
    <property type="match status" value="2"/>
</dbReference>
<dbReference type="OMA" id="FICHEEF"/>
<dbReference type="Ensembl" id="ENSXMAT00000002300.2">
    <property type="protein sequence ID" value="ENSXMAP00000002295.2"/>
    <property type="gene ID" value="ENSXMAG00000002287.2"/>
</dbReference>
<dbReference type="STRING" id="8083.ENSXMAP00000002295"/>
<dbReference type="InterPro" id="IPR018097">
    <property type="entry name" value="EGF_Ca-bd_CS"/>
</dbReference>
<dbReference type="GO" id="GO:0017147">
    <property type="term" value="F:Wnt-protein binding"/>
    <property type="evidence" value="ECO:0007669"/>
    <property type="project" value="TreeGrafter"/>
</dbReference>
<reference evidence="8" key="2">
    <citation type="journal article" date="2013" name="Nat. Genet.">
        <title>The genome of the platyfish, Xiphophorus maculatus, provides insights into evolutionary adaptation and several complex traits.</title>
        <authorList>
            <person name="Schartl M."/>
            <person name="Walter R.B."/>
            <person name="Shen Y."/>
            <person name="Garcia T."/>
            <person name="Catchen J."/>
            <person name="Amores A."/>
            <person name="Braasch I."/>
            <person name="Chalopin D."/>
            <person name="Volff J.N."/>
            <person name="Lesch K.P."/>
            <person name="Bisazza A."/>
            <person name="Minx P."/>
            <person name="Hillier L."/>
            <person name="Wilson R.K."/>
            <person name="Fuerstenberg S."/>
            <person name="Boore J."/>
            <person name="Searle S."/>
            <person name="Postlethwait J.H."/>
            <person name="Warren W.C."/>
        </authorList>
    </citation>
    <scope>NUCLEOTIDE SEQUENCE [LARGE SCALE GENOMIC DNA]</scope>
    <source>
        <strain evidence="8">JP 163 A</strain>
    </source>
</reference>
<dbReference type="GO" id="GO:0005509">
    <property type="term" value="F:calcium ion binding"/>
    <property type="evidence" value="ECO:0007669"/>
    <property type="project" value="InterPro"/>
</dbReference>
<dbReference type="InterPro" id="IPR001881">
    <property type="entry name" value="EGF-like_Ca-bd_dom"/>
</dbReference>
<dbReference type="PROSITE" id="PS51120">
    <property type="entry name" value="LDLRB"/>
    <property type="match status" value="3"/>
</dbReference>
<evidence type="ECO:0000256" key="3">
    <source>
        <dbReference type="ARBA" id="ARBA00023157"/>
    </source>
</evidence>
<dbReference type="SMART" id="SM00181">
    <property type="entry name" value="EGF"/>
    <property type="match status" value="6"/>
</dbReference>
<feature type="repeat" description="LDL-receptor class B" evidence="5">
    <location>
        <begin position="559"/>
        <end position="602"/>
    </location>
</feature>
<dbReference type="GeneTree" id="ENSGT00940000158366"/>
<dbReference type="SMART" id="SM00179">
    <property type="entry name" value="EGF_CA"/>
    <property type="match status" value="4"/>
</dbReference>
<dbReference type="Gene3D" id="2.120.10.30">
    <property type="entry name" value="TolB, C-terminal domain"/>
    <property type="match status" value="2"/>
</dbReference>
<dbReference type="InterPro" id="IPR050778">
    <property type="entry name" value="Cueball_EGF_LRP_Nidogen"/>
</dbReference>
<dbReference type="GO" id="GO:0005886">
    <property type="term" value="C:plasma membrane"/>
    <property type="evidence" value="ECO:0007669"/>
    <property type="project" value="TreeGrafter"/>
</dbReference>
<dbReference type="GO" id="GO:0060070">
    <property type="term" value="P:canonical Wnt signaling pathway"/>
    <property type="evidence" value="ECO:0007669"/>
    <property type="project" value="TreeGrafter"/>
</dbReference>
<dbReference type="AlphaFoldDB" id="M3ZJA3"/>
<dbReference type="eggNOG" id="KOG1215">
    <property type="taxonomic scope" value="Eukaryota"/>
</dbReference>
<evidence type="ECO:0000256" key="2">
    <source>
        <dbReference type="ARBA" id="ARBA00022737"/>
    </source>
</evidence>
<dbReference type="InterPro" id="IPR000742">
    <property type="entry name" value="EGF"/>
</dbReference>
<dbReference type="PROSITE" id="PS01187">
    <property type="entry name" value="EGF_CA"/>
    <property type="match status" value="1"/>
</dbReference>
<evidence type="ECO:0000256" key="5">
    <source>
        <dbReference type="PROSITE-ProRule" id="PRU00461"/>
    </source>
</evidence>
<evidence type="ECO:0000256" key="1">
    <source>
        <dbReference type="ARBA" id="ARBA00022536"/>
    </source>
</evidence>
<protein>
    <submittedName>
        <fullName evidence="7">Epidermal growth factor</fullName>
    </submittedName>
</protein>
<dbReference type="GO" id="GO:0007173">
    <property type="term" value="P:epidermal growth factor receptor signaling pathway"/>
    <property type="evidence" value="ECO:0007669"/>
    <property type="project" value="TreeGrafter"/>
</dbReference>
<dbReference type="InterPro" id="IPR000033">
    <property type="entry name" value="LDLR_classB_rpt"/>
</dbReference>
<feature type="domain" description="EGF-like" evidence="6">
    <location>
        <begin position="763"/>
        <end position="801"/>
    </location>
</feature>
<dbReference type="Proteomes" id="UP000002852">
    <property type="component" value="Unassembled WGS sequence"/>
</dbReference>
<dbReference type="PANTHER" id="PTHR46513:SF5">
    <property type="entry name" value="PRO-EPIDERMAL GROWTH FACTOR"/>
    <property type="match status" value="1"/>
</dbReference>
<dbReference type="InParanoid" id="M3ZJA3"/>
<dbReference type="GO" id="GO:0043410">
    <property type="term" value="P:positive regulation of MAPK cascade"/>
    <property type="evidence" value="ECO:0007669"/>
    <property type="project" value="TreeGrafter"/>
</dbReference>
<evidence type="ECO:0000259" key="6">
    <source>
        <dbReference type="PROSITE" id="PS50026"/>
    </source>
</evidence>
<sequence>MKDTKNILLKVQNIKSFSTLTLHQLNKYECMFPILADEPSQPFLLFGHGKSIHRMSLGGKNHRRLAAGTGSSILLDFHFREERLYWVFKLMFILQKLYSSDKHISGLTVDWIGNGIFWTSSRKGQIKKMDLNGKNERTILRHLSQPSFINVDPTHRFLFWLSGGSEIQRSDLSGQMKMTVLKLEEQLEALSVDRGDKRLFWVQLGLQGERAVASCDYSGNSLHIMDLSQSLGISVFLENVYYADAAAGIIRKINKYTGGRPVDVNDKPMVKPPVDIKVVHPIIQPMADTSSLFPGCNDQSGSCVNVCSRLEEQGVCQCSEGFALSNHGTHCEDVNECAHWNHGCSLGCENIPGSYFCTCPRGYTLLPDRKTCREITPCGGIIKCGHGCIATEDGAMCVCPEGSVLQEDGHTCTGCSSADRGGCSQLCSSITPSRWQCGCLPGYRLHQDGKRCIATGPPAFLIVANLMDVRRMNPDGTEEQTLVKEPRGTILALDFDPVHHQFKYLLHLLCRKSAVDCSTLDGLKRKTVVKEVKLILFFPTLILTFNTNLKRNNLKMPIAKLFWTDTGAQPVVESATLEGSSRVIIASTGLMSPTGLTIDFTDDRLFWCDQMRGLIETAALDGSDRRVLIENQVGRPFDLAVFEDRLWISEWEHQQIRSVHKRTGQKLQRIRGNLVQPGSVVVVHPLAKPGNACLHLNGGCAQKCESNQGLSHCSCLPHFTLSADGKSCLSVSSSNVTAAPFLLFLYSSNLFSIILSLCVPLSDQNDCYSLHCAVSARCVLEAGNPLCLCQEGFTGDGQTCLGKVSLYAEITILNRNLTKLAVIYAFTFDLPRVVPSTSPKVTSQTPMDVTTRHHNSNAAEKCPPSHDAYCLYHGVCVYFPELKIYACKSRRLDLKQTSEDNVSEISVTDESMSETTTTSVPRVRALSIVLFSHGHIFTYKFKFVSI</sequence>
<dbReference type="PANTHER" id="PTHR46513">
    <property type="entry name" value="VITELLOGENIN RECEPTOR-LIKE PROTEIN-RELATED-RELATED"/>
    <property type="match status" value="1"/>
</dbReference>
<accession>M3ZJA3</accession>
<dbReference type="PROSITE" id="PS00010">
    <property type="entry name" value="ASX_HYDROXYL"/>
    <property type="match status" value="1"/>
</dbReference>
<dbReference type="HOGENOM" id="CLU_007857_0_0_1"/>
<reference evidence="8" key="1">
    <citation type="submission" date="2012-01" db="EMBL/GenBank/DDBJ databases">
        <authorList>
            <person name="Walter R."/>
            <person name="Schartl M."/>
            <person name="Warren W."/>
        </authorList>
    </citation>
    <scope>NUCLEOTIDE SEQUENCE [LARGE SCALE GENOMIC DNA]</scope>
    <source>
        <strain evidence="8">JP 163 A</strain>
    </source>
</reference>
<keyword evidence="8" id="KW-1185">Reference proteome</keyword>
<keyword evidence="1 4" id="KW-0245">EGF-like domain</keyword>
<dbReference type="InterPro" id="IPR009030">
    <property type="entry name" value="Growth_fac_rcpt_cys_sf"/>
</dbReference>
<proteinExistence type="predicted"/>
<dbReference type="PROSITE" id="PS01186">
    <property type="entry name" value="EGF_2"/>
    <property type="match status" value="2"/>
</dbReference>
<name>M3ZJA3_XIPMA</name>
<dbReference type="SMART" id="SM00135">
    <property type="entry name" value="LY"/>
    <property type="match status" value="6"/>
</dbReference>
<dbReference type="SUPFAM" id="SSF57184">
    <property type="entry name" value="Growth factor receptor domain"/>
    <property type="match status" value="1"/>
</dbReference>
<keyword evidence="2" id="KW-0677">Repeat</keyword>
<dbReference type="GO" id="GO:0042813">
    <property type="term" value="F:Wnt receptor activity"/>
    <property type="evidence" value="ECO:0007669"/>
    <property type="project" value="TreeGrafter"/>
</dbReference>
<dbReference type="InterPro" id="IPR000152">
    <property type="entry name" value="EGF-type_Asp/Asn_hydroxyl_site"/>
</dbReference>
<comment type="caution">
    <text evidence="4">Lacks conserved residue(s) required for the propagation of feature annotation.</text>
</comment>
<dbReference type="PROSITE" id="PS50026">
    <property type="entry name" value="EGF_3"/>
    <property type="match status" value="1"/>
</dbReference>
<dbReference type="SUPFAM" id="SSF63825">
    <property type="entry name" value="YWTD domain"/>
    <property type="match status" value="2"/>
</dbReference>
<dbReference type="Pfam" id="PF14670">
    <property type="entry name" value="FXa_inhibition"/>
    <property type="match status" value="1"/>
</dbReference>
<evidence type="ECO:0000313" key="8">
    <source>
        <dbReference type="Proteomes" id="UP000002852"/>
    </source>
</evidence>
<evidence type="ECO:0000313" key="7">
    <source>
        <dbReference type="Ensembl" id="ENSXMAP00000002295.2"/>
    </source>
</evidence>
<feature type="repeat" description="LDL-receptor class B" evidence="5">
    <location>
        <begin position="603"/>
        <end position="645"/>
    </location>
</feature>
<dbReference type="Gene3D" id="2.10.25.10">
    <property type="entry name" value="Laminin"/>
    <property type="match status" value="5"/>
</dbReference>
<dbReference type="Pfam" id="PF00058">
    <property type="entry name" value="Ldl_recept_b"/>
    <property type="match status" value="2"/>
</dbReference>
<keyword evidence="3" id="KW-1015">Disulfide bond</keyword>